<evidence type="ECO:0000313" key="2">
    <source>
        <dbReference type="Proteomes" id="UP000094801"/>
    </source>
</evidence>
<dbReference type="AlphaFoldDB" id="A0A1E4SVE3"/>
<proteinExistence type="predicted"/>
<evidence type="ECO:0000313" key="1">
    <source>
        <dbReference type="EMBL" id="ODV83417.1"/>
    </source>
</evidence>
<dbReference type="InterPro" id="IPR036318">
    <property type="entry name" value="FAD-bd_PCMH-like_sf"/>
</dbReference>
<dbReference type="OrthoDB" id="3991114at2759"/>
<dbReference type="Gene3D" id="3.30.465.10">
    <property type="match status" value="1"/>
</dbReference>
<dbReference type="SUPFAM" id="SSF56176">
    <property type="entry name" value="FAD-binding/transporter-associated domain-like"/>
    <property type="match status" value="1"/>
</dbReference>
<sequence length="518" mass="57775">MLKFSPLKRIQLRSVSLYRLKSSVSVPLQSRSSVPTTASSTPKKKKSSSLDNSISFQLFLLVGAMGAGYTLGKTVTLEHPPPDLFPPESITKLEDLPTVSSANYSNSPKFKLCINHIVEDLKLDVAGEHSWFFSKDLVNLITVGESWKDYIFGTSNDAENAPLFEIHPDSVTALSTVMKYCQDYGVPVYTDNRADEKWEFGVVVKFDRLCGVSEDESDKQLWTVQAGSFEYDCIFRALANKNMYINSGATLNSILGNLGIQLESSADTITIGNNTVIDKSTVEEFTMVLADGKVVTLNPNNGEDKSTFNMLLTMDQSLGLIAELKLKIPQPSSRKLIVLGIRELAPFNELIKNLVSKVDSSLKVSFIDNFNNHSLSSVFGNYDSYGFIEIDEKNPTFQKILKYMPKDSPELSSTVYNVDDLMSSSLNFKQGDPIEYYWKTNLKPDTKASVLIVTDDILRSDLQTYYKATPAVHALKVEEEECSDELKTKRGLVRRLKMSIDPAKVLNPNHGVLVQRNN</sequence>
<dbReference type="InterPro" id="IPR016169">
    <property type="entry name" value="FAD-bd_PCMH_sub2"/>
</dbReference>
<dbReference type="EMBL" id="KV453864">
    <property type="protein sequence ID" value="ODV83417.1"/>
    <property type="molecule type" value="Genomic_DNA"/>
</dbReference>
<gene>
    <name evidence="1" type="ORF">CANARDRAFT_30036</name>
</gene>
<organism evidence="1 2">
    <name type="scientific">[Candida] arabinofermentans NRRL YB-2248</name>
    <dbReference type="NCBI Taxonomy" id="983967"/>
    <lineage>
        <taxon>Eukaryota</taxon>
        <taxon>Fungi</taxon>
        <taxon>Dikarya</taxon>
        <taxon>Ascomycota</taxon>
        <taxon>Saccharomycotina</taxon>
        <taxon>Pichiomycetes</taxon>
        <taxon>Pichiales</taxon>
        <taxon>Pichiaceae</taxon>
        <taxon>Ogataea</taxon>
        <taxon>Ogataea/Candida clade</taxon>
    </lineage>
</organism>
<reference evidence="2" key="1">
    <citation type="submission" date="2016-04" db="EMBL/GenBank/DDBJ databases">
        <title>Comparative genomics of biotechnologically important yeasts.</title>
        <authorList>
            <consortium name="DOE Joint Genome Institute"/>
            <person name="Riley R."/>
            <person name="Haridas S."/>
            <person name="Wolfe K.H."/>
            <person name="Lopes M.R."/>
            <person name="Hittinger C.T."/>
            <person name="Goker M."/>
            <person name="Salamov A."/>
            <person name="Wisecaver J."/>
            <person name="Long T.M."/>
            <person name="Aerts A.L."/>
            <person name="Barry K."/>
            <person name="Choi C."/>
            <person name="Clum A."/>
            <person name="Coughlan A.Y."/>
            <person name="Deshpande S."/>
            <person name="Douglass A.P."/>
            <person name="Hanson S.J."/>
            <person name="Klenk H.-P."/>
            <person name="Labutti K."/>
            <person name="Lapidus A."/>
            <person name="Lindquist E."/>
            <person name="Lipzen A."/>
            <person name="Meier-Kolthoff J.P."/>
            <person name="Ohm R.A."/>
            <person name="Otillar R.P."/>
            <person name="Pangilinan J."/>
            <person name="Peng Y."/>
            <person name="Rokas A."/>
            <person name="Rosa C.A."/>
            <person name="Scheuner C."/>
            <person name="Sibirny A.A."/>
            <person name="Slot J.C."/>
            <person name="Stielow J.B."/>
            <person name="Sun H."/>
            <person name="Kurtzman C.P."/>
            <person name="Blackwell M."/>
            <person name="Grigoriev I.V."/>
            <person name="Jeffries T.W."/>
        </authorList>
    </citation>
    <scope>NUCLEOTIDE SEQUENCE [LARGE SCALE GENOMIC DNA]</scope>
    <source>
        <strain evidence="2">NRRL YB-2248</strain>
    </source>
</reference>
<name>A0A1E4SVE3_9ASCO</name>
<keyword evidence="2" id="KW-1185">Reference proteome</keyword>
<evidence type="ECO:0008006" key="3">
    <source>
        <dbReference type="Google" id="ProtNLM"/>
    </source>
</evidence>
<dbReference type="Proteomes" id="UP000094801">
    <property type="component" value="Unassembled WGS sequence"/>
</dbReference>
<accession>A0A1E4SVE3</accession>
<dbReference type="GO" id="GO:0050660">
    <property type="term" value="F:flavin adenine dinucleotide binding"/>
    <property type="evidence" value="ECO:0007669"/>
    <property type="project" value="InterPro"/>
</dbReference>
<protein>
    <recommendedName>
        <fullName evidence="3">FAD-binding PCMH-type domain-containing protein</fullName>
    </recommendedName>
</protein>